<dbReference type="Proteomes" id="UP001266305">
    <property type="component" value="Unassembled WGS sequence"/>
</dbReference>
<evidence type="ECO:0000313" key="3">
    <source>
        <dbReference type="Proteomes" id="UP001266305"/>
    </source>
</evidence>
<keyword evidence="1" id="KW-0175">Coiled coil</keyword>
<evidence type="ECO:0000313" key="2">
    <source>
        <dbReference type="EMBL" id="KAK2095644.1"/>
    </source>
</evidence>
<keyword evidence="3" id="KW-1185">Reference proteome</keyword>
<proteinExistence type="predicted"/>
<sequence length="388" mass="45172">MKQSDTVTEKERIIAQSASAEEVFRLLQALSDANNEIMRLTSLNQDNSLVEDNLKLKMHIEDLEKEKSLLSQEKEELQMSLLKSNNEYKLIKSAATRDSISEKKILTAKTEKLDRQNQGAKMHMLLIKDQLSKQPNEGDNIISKLKQDLNDEKKEKENVELKEHIRQNDEELSRVRNELTHSLNQDSSGNFKNNLIKEKEAEVRNLKQSLSELEQLNENLKEVAFDVKMENEKLVSACEDVRHQLEEYIANSNQLSLEKYTIVETLKMEKGEIEAALHQAKKKLLEEANEHEKTTEELSNACHLNTSALQLEHEHLIKLNQKKDIEIAELKKNIGQMNTDHKEIKDILSFILEEQKQMTQLLNEKFLLKTFKKKVQNCRRNWVNILRP</sequence>
<dbReference type="EMBL" id="JASSZA010000013">
    <property type="protein sequence ID" value="KAK2095644.1"/>
    <property type="molecule type" value="Genomic_DNA"/>
</dbReference>
<comment type="caution">
    <text evidence="2">The sequence shown here is derived from an EMBL/GenBank/DDBJ whole genome shotgun (WGS) entry which is preliminary data.</text>
</comment>
<feature type="coiled-coil region" evidence="1">
    <location>
        <begin position="142"/>
        <end position="301"/>
    </location>
</feature>
<name>A0ABQ9UEX4_SAGOE</name>
<reference evidence="2 3" key="1">
    <citation type="submission" date="2023-05" db="EMBL/GenBank/DDBJ databases">
        <title>B98-5 Cell Line De Novo Hybrid Assembly: An Optical Mapping Approach.</title>
        <authorList>
            <person name="Kananen K."/>
            <person name="Auerbach J.A."/>
            <person name="Kautto E."/>
            <person name="Blachly J.S."/>
        </authorList>
    </citation>
    <scope>NUCLEOTIDE SEQUENCE [LARGE SCALE GENOMIC DNA]</scope>
    <source>
        <strain evidence="2">B95-8</strain>
        <tissue evidence="2">Cell line</tissue>
    </source>
</reference>
<organism evidence="2 3">
    <name type="scientific">Saguinus oedipus</name>
    <name type="common">Cotton-top tamarin</name>
    <name type="synonym">Oedipomidas oedipus</name>
    <dbReference type="NCBI Taxonomy" id="9490"/>
    <lineage>
        <taxon>Eukaryota</taxon>
        <taxon>Metazoa</taxon>
        <taxon>Chordata</taxon>
        <taxon>Craniata</taxon>
        <taxon>Vertebrata</taxon>
        <taxon>Euteleostomi</taxon>
        <taxon>Mammalia</taxon>
        <taxon>Eutheria</taxon>
        <taxon>Euarchontoglires</taxon>
        <taxon>Primates</taxon>
        <taxon>Haplorrhini</taxon>
        <taxon>Platyrrhini</taxon>
        <taxon>Cebidae</taxon>
        <taxon>Callitrichinae</taxon>
        <taxon>Saguinus</taxon>
    </lineage>
</organism>
<feature type="coiled-coil region" evidence="1">
    <location>
        <begin position="53"/>
        <end position="80"/>
    </location>
</feature>
<accession>A0ABQ9UEX4</accession>
<gene>
    <name evidence="2" type="ORF">P7K49_027060</name>
</gene>
<evidence type="ECO:0000256" key="1">
    <source>
        <dbReference type="SAM" id="Coils"/>
    </source>
</evidence>
<protein>
    <submittedName>
        <fullName evidence="2">Uncharacterized protein</fullName>
    </submittedName>
</protein>